<proteinExistence type="predicted"/>
<evidence type="ECO:0000313" key="2">
    <source>
        <dbReference type="EMBL" id="NVM96854.1"/>
    </source>
</evidence>
<evidence type="ECO:0000259" key="1">
    <source>
        <dbReference type="Pfam" id="PF24551"/>
    </source>
</evidence>
<name>A0A7Y7IJZ1_9MICC</name>
<reference evidence="2 3" key="1">
    <citation type="submission" date="2020-02" db="EMBL/GenBank/DDBJ databases">
        <title>Genome sequence of strain AETb3-4.</title>
        <authorList>
            <person name="Gao J."/>
            <person name="Zhang X."/>
        </authorList>
    </citation>
    <scope>NUCLEOTIDE SEQUENCE [LARGE SCALE GENOMIC DNA]</scope>
    <source>
        <strain evidence="2 3">AETb3-4</strain>
    </source>
</reference>
<sequence length="74" mass="7697">MQVLAALPLGTRVVVRYTIDGGTTDALGQLMARGAAGVTVATRTGDVAIAYDDVRLAKPVPPPPAPRKRRFPAA</sequence>
<keyword evidence="3" id="KW-1185">Reference proteome</keyword>
<organism evidence="2 3">
    <name type="scientific">Arthrobacter wenxiniae</name>
    <dbReference type="NCBI Taxonomy" id="2713570"/>
    <lineage>
        <taxon>Bacteria</taxon>
        <taxon>Bacillati</taxon>
        <taxon>Actinomycetota</taxon>
        <taxon>Actinomycetes</taxon>
        <taxon>Micrococcales</taxon>
        <taxon>Micrococcaceae</taxon>
        <taxon>Arthrobacter</taxon>
    </lineage>
</organism>
<evidence type="ECO:0000313" key="3">
    <source>
        <dbReference type="Proteomes" id="UP000543556"/>
    </source>
</evidence>
<dbReference type="InterPro" id="IPR056934">
    <property type="entry name" value="SH3_Rv0428c"/>
</dbReference>
<dbReference type="Pfam" id="PF24551">
    <property type="entry name" value="SH3_Rv0428c"/>
    <property type="match status" value="1"/>
</dbReference>
<dbReference type="AlphaFoldDB" id="A0A7Y7IJZ1"/>
<protein>
    <submittedName>
        <fullName evidence="2">Ferrous iron transport protein A</fullName>
    </submittedName>
</protein>
<gene>
    <name evidence="2" type="ORF">G6034_18460</name>
</gene>
<accession>A0A7Y7IJZ1</accession>
<dbReference type="Proteomes" id="UP000543556">
    <property type="component" value="Unassembled WGS sequence"/>
</dbReference>
<dbReference type="EMBL" id="JAAMFM010000042">
    <property type="protein sequence ID" value="NVM96854.1"/>
    <property type="molecule type" value="Genomic_DNA"/>
</dbReference>
<feature type="domain" description="Histone acetyltransferase Rv0428c-like SH3" evidence="1">
    <location>
        <begin position="8"/>
        <end position="54"/>
    </location>
</feature>
<comment type="caution">
    <text evidence="2">The sequence shown here is derived from an EMBL/GenBank/DDBJ whole genome shotgun (WGS) entry which is preliminary data.</text>
</comment>